<proteinExistence type="predicted"/>
<dbReference type="AlphaFoldDB" id="A0A9R0P0N3"/>
<gene>
    <name evidence="2" type="ordered locus">RAM_27940</name>
</gene>
<accession>A0A9R0P0N3</accession>
<organism evidence="2 3">
    <name type="scientific">Amycolatopsis mediterranei (strain S699)</name>
    <name type="common">Nocardia mediterranei</name>
    <dbReference type="NCBI Taxonomy" id="713604"/>
    <lineage>
        <taxon>Bacteria</taxon>
        <taxon>Bacillati</taxon>
        <taxon>Actinomycetota</taxon>
        <taxon>Actinomycetes</taxon>
        <taxon>Pseudonocardiales</taxon>
        <taxon>Pseudonocardiaceae</taxon>
        <taxon>Amycolatopsis</taxon>
    </lineage>
</organism>
<feature type="domain" description="DUF1918" evidence="1">
    <location>
        <begin position="1"/>
        <end position="30"/>
    </location>
</feature>
<dbReference type="InterPro" id="IPR015035">
    <property type="entry name" value="DUF1918"/>
</dbReference>
<dbReference type="Proteomes" id="UP000006138">
    <property type="component" value="Chromosome"/>
</dbReference>
<protein>
    <recommendedName>
        <fullName evidence="1">DUF1918 domain-containing protein</fullName>
    </recommendedName>
</protein>
<evidence type="ECO:0000259" key="1">
    <source>
        <dbReference type="Pfam" id="PF08940"/>
    </source>
</evidence>
<dbReference type="Pfam" id="PF08940">
    <property type="entry name" value="DUF1918"/>
    <property type="match status" value="1"/>
</dbReference>
<dbReference type="Gene3D" id="2.30.30.440">
    <property type="entry name" value="Domain of unknown function DUF1918"/>
    <property type="match status" value="1"/>
</dbReference>
<evidence type="ECO:0000313" key="2">
    <source>
        <dbReference type="EMBL" id="AEK44065.1"/>
    </source>
</evidence>
<evidence type="ECO:0000313" key="3">
    <source>
        <dbReference type="Proteomes" id="UP000006138"/>
    </source>
</evidence>
<dbReference type="EMBL" id="CP002896">
    <property type="protein sequence ID" value="AEK44065.1"/>
    <property type="molecule type" value="Genomic_DNA"/>
</dbReference>
<keyword evidence="3" id="KW-1185">Reference proteome</keyword>
<dbReference type="KEGG" id="amn:RAM_27940"/>
<reference evidence="2 3" key="1">
    <citation type="journal article" date="2011" name="J. Bacteriol.">
        <title>Whole genome sequence of the rifamycin B-producing strain Amycolatopsis mediterranei S699.</title>
        <authorList>
            <person name="Verma M."/>
            <person name="Kaur J."/>
            <person name="Kumar M."/>
            <person name="Kumari K."/>
            <person name="Saxena A."/>
            <person name="Anand S."/>
            <person name="Nigam A."/>
            <person name="Ravi V."/>
            <person name="Raghuvanshi S."/>
            <person name="Khurana P."/>
            <person name="Tyagi A.K."/>
            <person name="Khurana J.P."/>
            <person name="Lal R."/>
        </authorList>
    </citation>
    <scope>NUCLEOTIDE SEQUENCE [LARGE SCALE GENOMIC DNA]</scope>
    <source>
        <strain evidence="2 3">S699</strain>
    </source>
</reference>
<sequence>MHPRPGDWLVSNGSRVGAPGQRGRILEIRLDRVRQLIHEEDGHARIR</sequence>
<name>A0A9R0P0N3_AMYMS</name>